<reference evidence="14" key="2">
    <citation type="submission" date="2019-06" db="EMBL/GenBank/DDBJ databases">
        <title>Genomics analysis of Aphanomyces spp. identifies a new class of oomycete effector associated with host adaptation.</title>
        <authorList>
            <person name="Gaulin E."/>
        </authorList>
    </citation>
    <scope>NUCLEOTIDE SEQUENCE</scope>
    <source>
        <strain evidence="14">CBS 578.67</strain>
    </source>
</reference>
<evidence type="ECO:0000256" key="12">
    <source>
        <dbReference type="SAM" id="MobiDB-lite"/>
    </source>
</evidence>
<dbReference type="GO" id="GO:0004708">
    <property type="term" value="F:MAP kinase kinase activity"/>
    <property type="evidence" value="ECO:0007669"/>
    <property type="project" value="UniProtKB-EC"/>
</dbReference>
<dbReference type="InterPro" id="IPR000719">
    <property type="entry name" value="Prot_kinase_dom"/>
</dbReference>
<evidence type="ECO:0000256" key="2">
    <source>
        <dbReference type="ARBA" id="ARBA00022741"/>
    </source>
</evidence>
<accession>A0A485LPD4</accession>
<comment type="catalytic activity">
    <reaction evidence="8">
        <text>L-threonyl-[protein] + ATP = O-phospho-L-threonyl-[protein] + ADP + H(+)</text>
        <dbReference type="Rhea" id="RHEA:46608"/>
        <dbReference type="Rhea" id="RHEA-COMP:11060"/>
        <dbReference type="Rhea" id="RHEA-COMP:11605"/>
        <dbReference type="ChEBI" id="CHEBI:15378"/>
        <dbReference type="ChEBI" id="CHEBI:30013"/>
        <dbReference type="ChEBI" id="CHEBI:30616"/>
        <dbReference type="ChEBI" id="CHEBI:61977"/>
        <dbReference type="ChEBI" id="CHEBI:456216"/>
        <dbReference type="EC" id="2.7.12.2"/>
    </reaction>
</comment>
<feature type="compositionally biased region" description="Basic and acidic residues" evidence="12">
    <location>
        <begin position="83"/>
        <end position="93"/>
    </location>
</feature>
<evidence type="ECO:0000259" key="13">
    <source>
        <dbReference type="PROSITE" id="PS50011"/>
    </source>
</evidence>
<evidence type="ECO:0000256" key="4">
    <source>
        <dbReference type="ARBA" id="ARBA00022840"/>
    </source>
</evidence>
<evidence type="ECO:0000313" key="16">
    <source>
        <dbReference type="Proteomes" id="UP000332933"/>
    </source>
</evidence>
<feature type="binding site" evidence="10">
    <location>
        <position position="145"/>
    </location>
    <ligand>
        <name>ATP</name>
        <dbReference type="ChEBI" id="CHEBI:30616"/>
    </ligand>
</feature>
<comment type="similarity">
    <text evidence="5">Belongs to the protein kinase superfamily. STE Ser/Thr protein kinase family. MAP kinase kinase subfamily.</text>
</comment>
<dbReference type="EC" id="2.7.12.2" evidence="6"/>
<dbReference type="GO" id="GO:0005524">
    <property type="term" value="F:ATP binding"/>
    <property type="evidence" value="ECO:0007669"/>
    <property type="project" value="UniProtKB-UniRule"/>
</dbReference>
<dbReference type="Proteomes" id="UP000332933">
    <property type="component" value="Unassembled WGS sequence"/>
</dbReference>
<comment type="catalytic activity">
    <reaction evidence="9">
        <text>L-tyrosyl-[protein] + ATP = O-phospho-L-tyrosyl-[protein] + ADP + H(+)</text>
        <dbReference type="Rhea" id="RHEA:10596"/>
        <dbReference type="Rhea" id="RHEA-COMP:10136"/>
        <dbReference type="Rhea" id="RHEA-COMP:20101"/>
        <dbReference type="ChEBI" id="CHEBI:15378"/>
        <dbReference type="ChEBI" id="CHEBI:30616"/>
        <dbReference type="ChEBI" id="CHEBI:46858"/>
        <dbReference type="ChEBI" id="CHEBI:61978"/>
        <dbReference type="ChEBI" id="CHEBI:456216"/>
        <dbReference type="EC" id="2.7.12.2"/>
    </reaction>
</comment>
<evidence type="ECO:0000313" key="14">
    <source>
        <dbReference type="EMBL" id="KAF0684643.1"/>
    </source>
</evidence>
<dbReference type="EMBL" id="CAADRA010007293">
    <property type="protein sequence ID" value="VFU00009.1"/>
    <property type="molecule type" value="Genomic_DNA"/>
</dbReference>
<evidence type="ECO:0000256" key="1">
    <source>
        <dbReference type="ARBA" id="ARBA00022679"/>
    </source>
</evidence>
<keyword evidence="2 10" id="KW-0547">Nucleotide-binding</keyword>
<keyword evidence="3" id="KW-0418">Kinase</keyword>
<dbReference type="OrthoDB" id="65548at2759"/>
<protein>
    <recommendedName>
        <fullName evidence="6">mitogen-activated protein kinase kinase</fullName>
        <ecNumber evidence="6">2.7.12.2</ecNumber>
    </recommendedName>
</protein>
<evidence type="ECO:0000313" key="15">
    <source>
        <dbReference type="EMBL" id="VFU00009.1"/>
    </source>
</evidence>
<dbReference type="InterPro" id="IPR008271">
    <property type="entry name" value="Ser/Thr_kinase_AS"/>
</dbReference>
<dbReference type="PANTHER" id="PTHR48013:SF9">
    <property type="entry name" value="DUAL SPECIFICITY MITOGEN-ACTIVATED PROTEIN KINASE KINASE 5"/>
    <property type="match status" value="1"/>
</dbReference>
<dbReference type="InterPro" id="IPR017441">
    <property type="entry name" value="Protein_kinase_ATP_BS"/>
</dbReference>
<dbReference type="PROSITE" id="PS50011">
    <property type="entry name" value="PROTEIN_KINASE_DOM"/>
    <property type="match status" value="1"/>
</dbReference>
<dbReference type="Pfam" id="PF00069">
    <property type="entry name" value="Pkinase"/>
    <property type="match status" value="1"/>
</dbReference>
<comment type="catalytic activity">
    <reaction evidence="7">
        <text>L-seryl-[protein] + ATP = O-phospho-L-seryl-[protein] + ADP + H(+)</text>
        <dbReference type="Rhea" id="RHEA:17989"/>
        <dbReference type="Rhea" id="RHEA-COMP:9863"/>
        <dbReference type="Rhea" id="RHEA-COMP:11604"/>
        <dbReference type="ChEBI" id="CHEBI:15378"/>
        <dbReference type="ChEBI" id="CHEBI:29999"/>
        <dbReference type="ChEBI" id="CHEBI:30616"/>
        <dbReference type="ChEBI" id="CHEBI:83421"/>
        <dbReference type="ChEBI" id="CHEBI:456216"/>
        <dbReference type="EC" id="2.7.12.2"/>
    </reaction>
</comment>
<evidence type="ECO:0000256" key="10">
    <source>
        <dbReference type="PROSITE-ProRule" id="PRU10141"/>
    </source>
</evidence>
<evidence type="ECO:0000256" key="7">
    <source>
        <dbReference type="ARBA" id="ARBA00049014"/>
    </source>
</evidence>
<keyword evidence="4 10" id="KW-0067">ATP-binding</keyword>
<dbReference type="AlphaFoldDB" id="A0A485LPD4"/>
<dbReference type="EMBL" id="VJMH01007267">
    <property type="protein sequence ID" value="KAF0684643.1"/>
    <property type="molecule type" value="Genomic_DNA"/>
</dbReference>
<evidence type="ECO:0000256" key="9">
    <source>
        <dbReference type="ARBA" id="ARBA00051693"/>
    </source>
</evidence>
<dbReference type="Gene3D" id="1.10.510.10">
    <property type="entry name" value="Transferase(Phosphotransferase) domain 1"/>
    <property type="match status" value="1"/>
</dbReference>
<dbReference type="SUPFAM" id="SSF56112">
    <property type="entry name" value="Protein kinase-like (PK-like)"/>
    <property type="match status" value="1"/>
</dbReference>
<dbReference type="InterPro" id="IPR011009">
    <property type="entry name" value="Kinase-like_dom_sf"/>
</dbReference>
<feature type="domain" description="Protein kinase" evidence="13">
    <location>
        <begin position="116"/>
        <end position="398"/>
    </location>
</feature>
<dbReference type="SMART" id="SM00220">
    <property type="entry name" value="S_TKc"/>
    <property type="match status" value="1"/>
</dbReference>
<keyword evidence="16" id="KW-1185">Reference proteome</keyword>
<evidence type="ECO:0000256" key="11">
    <source>
        <dbReference type="RuleBase" id="RU000304"/>
    </source>
</evidence>
<gene>
    <name evidence="15" type="primary">Aste57867_23363</name>
    <name evidence="14" type="ORF">As57867_023292</name>
    <name evidence="15" type="ORF">ASTE57867_23363</name>
</gene>
<name>A0A485LPD4_9STRA</name>
<evidence type="ECO:0000256" key="8">
    <source>
        <dbReference type="ARBA" id="ARBA00049299"/>
    </source>
</evidence>
<dbReference type="PROSITE" id="PS00107">
    <property type="entry name" value="PROTEIN_KINASE_ATP"/>
    <property type="match status" value="1"/>
</dbReference>
<organism evidence="15 16">
    <name type="scientific">Aphanomyces stellatus</name>
    <dbReference type="NCBI Taxonomy" id="120398"/>
    <lineage>
        <taxon>Eukaryota</taxon>
        <taxon>Sar</taxon>
        <taxon>Stramenopiles</taxon>
        <taxon>Oomycota</taxon>
        <taxon>Saprolegniomycetes</taxon>
        <taxon>Saprolegniales</taxon>
        <taxon>Verrucalvaceae</taxon>
        <taxon>Aphanomyces</taxon>
    </lineage>
</organism>
<keyword evidence="11" id="KW-0723">Serine/threonine-protein kinase</keyword>
<dbReference type="PROSITE" id="PS00108">
    <property type="entry name" value="PROTEIN_KINASE_ST"/>
    <property type="match status" value="1"/>
</dbReference>
<feature type="region of interest" description="Disordered" evidence="12">
    <location>
        <begin position="1"/>
        <end position="59"/>
    </location>
</feature>
<evidence type="ECO:0000256" key="6">
    <source>
        <dbReference type="ARBA" id="ARBA00038999"/>
    </source>
</evidence>
<dbReference type="Gene3D" id="3.30.200.20">
    <property type="entry name" value="Phosphorylase Kinase, domain 1"/>
    <property type="match status" value="1"/>
</dbReference>
<proteinExistence type="inferred from homology"/>
<dbReference type="PANTHER" id="PTHR48013">
    <property type="entry name" value="DUAL SPECIFICITY MITOGEN-ACTIVATED PROTEIN KINASE KINASE 5-RELATED"/>
    <property type="match status" value="1"/>
</dbReference>
<evidence type="ECO:0000256" key="5">
    <source>
        <dbReference type="ARBA" id="ARBA00038035"/>
    </source>
</evidence>
<evidence type="ECO:0000256" key="3">
    <source>
        <dbReference type="ARBA" id="ARBA00022777"/>
    </source>
</evidence>
<dbReference type="GO" id="GO:0004674">
    <property type="term" value="F:protein serine/threonine kinase activity"/>
    <property type="evidence" value="ECO:0007669"/>
    <property type="project" value="UniProtKB-KW"/>
</dbReference>
<feature type="region of interest" description="Disordered" evidence="12">
    <location>
        <begin position="73"/>
        <end position="96"/>
    </location>
</feature>
<keyword evidence="1" id="KW-0808">Transferase</keyword>
<sequence length="500" mass="54447">MMENKDALLLPQAPPLPTATSPKSSLDDIASITSEESRQADPPSAPPAAPTSVHKPKMPRLLLQLSSQNVIDTKGKPGAFANLKKENKGKKSADASPETILEAVRGDGPADLASDVERLKKLGKGAGGTVYLGCFVPTLKLIAVKEVQLFHAEDFAMVTHELHALHDNLVPLEDAATHKSIELLGKLFHRKLHIGNVHSCRDLVSFYGAYATPQKSSVSIAMEYMDAGTLQDFMGGAPLTEPVLKHIAFCTMRALRHMHVHNMIHRDIKPANILINARGDFKIADFGLAATLSKSKSYFSEFQGTLMYMSPERMTGQNYSFPSDVWAIGITLLSLARGAYPFDVADGFFGLEDAIVNEEMPPAPNTLSPACRDFIQALLAKAPDARLTPFQALDHPFLQSYDPANEAFADAWAALYSPASMPSQEIDSMVHVILSQARPVPAVEFDFHPDFLLHYPPDSSSHQLSLKHLANLADACRTTTQNFLATFARLDAARTQATAL</sequence>
<reference evidence="15 16" key="1">
    <citation type="submission" date="2019-03" db="EMBL/GenBank/DDBJ databases">
        <authorList>
            <person name="Gaulin E."/>
            <person name="Dumas B."/>
        </authorList>
    </citation>
    <scope>NUCLEOTIDE SEQUENCE [LARGE SCALE GENOMIC DNA]</scope>
    <source>
        <strain evidence="15">CBS 568.67</strain>
    </source>
</reference>